<feature type="region of interest" description="Disordered" evidence="1">
    <location>
        <begin position="205"/>
        <end position="246"/>
    </location>
</feature>
<dbReference type="InterPro" id="IPR038322">
    <property type="entry name" value="Pex19_C_sf"/>
</dbReference>
<dbReference type="AlphaFoldDB" id="A0A179UJ36"/>
<sequence>MADEGKRKKTEEEESIAVPVEAGTAEPVAEDMKQQDEPSSTTAAVAAGVTEAGDDGNQAPAQTIAAAPKGDEEEEGSDFEDLDDVLDDFSTSKKPTSAAPSSSKNAPSLSTTAPQPPPPSSLLPDQNATRAPESDLDENAFIQQLEQSMAELMGSATAGGQGGGGGDGDGEPDWDALAQQMAQGDMDPAAIMKLLMGEGGPGALAGGSEADLGGGNKDGKGQGDAKSGSTAAGTAGSSSASKAEDGFQETIRKTMERMQASGDKATAAATEDGGDDMLMQLLKAMESGAGAGGAGGGDDENLDKIFMGIMEQLSNKEMLYEPMKELHAKFGPWLLENRDKVPKEDLERYELQSVLVAEIVGKFDEEGYSDEKPADRAYIWEKMQKMQAAGSPPDALVSNPLADELGLPGAFAGGGGDAETPQCPQQ</sequence>
<dbReference type="KEGG" id="bgh:BDBG_03146"/>
<feature type="compositionally biased region" description="Basic and acidic residues" evidence="1">
    <location>
        <begin position="1"/>
        <end position="11"/>
    </location>
</feature>
<dbReference type="InterPro" id="IPR006708">
    <property type="entry name" value="Pex19"/>
</dbReference>
<feature type="region of interest" description="Disordered" evidence="1">
    <location>
        <begin position="1"/>
        <end position="185"/>
    </location>
</feature>
<keyword evidence="3" id="KW-0675">Receptor</keyword>
<dbReference type="PANTHER" id="PTHR12774">
    <property type="entry name" value="PEROXISOMAL BIOGENESIS FACTOR 19"/>
    <property type="match status" value="1"/>
</dbReference>
<evidence type="ECO:0000313" key="3">
    <source>
        <dbReference type="EMBL" id="OAT07041.1"/>
    </source>
</evidence>
<feature type="compositionally biased region" description="Low complexity" evidence="1">
    <location>
        <begin position="41"/>
        <end position="51"/>
    </location>
</feature>
<dbReference type="GeneID" id="8506106"/>
<dbReference type="STRING" id="559298.A0A179UJ36"/>
<feature type="region of interest" description="Disordered" evidence="1">
    <location>
        <begin position="407"/>
        <end position="426"/>
    </location>
</feature>
<keyword evidence="4" id="KW-1185">Reference proteome</keyword>
<gene>
    <name evidence="3" type="ORF">BDBG_03146</name>
</gene>
<evidence type="ECO:0000313" key="4">
    <source>
        <dbReference type="Proteomes" id="UP000002038"/>
    </source>
</evidence>
<dbReference type="Gene3D" id="1.20.120.900">
    <property type="entry name" value="Pex19, mPTS binding domain"/>
    <property type="match status" value="1"/>
</dbReference>
<dbReference type="OrthoDB" id="21292at2759"/>
<protein>
    <submittedName>
        <fullName evidence="2 3">Peroxisomal membrane protein receptor Pex19</fullName>
    </submittedName>
</protein>
<evidence type="ECO:0000313" key="2">
    <source>
        <dbReference type="EMBL" id="OAT07040.1"/>
    </source>
</evidence>
<dbReference type="RefSeq" id="XP_002626969.1">
    <property type="nucleotide sequence ID" value="XM_002626923.2"/>
</dbReference>
<accession>A0A179UJ36</accession>
<dbReference type="Pfam" id="PF04614">
    <property type="entry name" value="Pex19"/>
    <property type="match status" value="1"/>
</dbReference>
<name>A0A179UJ36_BLAGS</name>
<organism evidence="3 4">
    <name type="scientific">Blastomyces gilchristii (strain SLH14081)</name>
    <name type="common">Blastomyces dermatitidis</name>
    <dbReference type="NCBI Taxonomy" id="559298"/>
    <lineage>
        <taxon>Eukaryota</taxon>
        <taxon>Fungi</taxon>
        <taxon>Dikarya</taxon>
        <taxon>Ascomycota</taxon>
        <taxon>Pezizomycotina</taxon>
        <taxon>Eurotiomycetes</taxon>
        <taxon>Eurotiomycetidae</taxon>
        <taxon>Onygenales</taxon>
        <taxon>Ajellomycetaceae</taxon>
        <taxon>Blastomyces</taxon>
    </lineage>
</organism>
<dbReference type="VEuPathDB" id="FungiDB:BDBG_03146"/>
<feature type="compositionally biased region" description="Low complexity" evidence="1">
    <location>
        <begin position="224"/>
        <end position="241"/>
    </location>
</feature>
<dbReference type="PANTHER" id="PTHR12774:SF2">
    <property type="entry name" value="PEROXISOMAL BIOGENESIS FACTOR 19"/>
    <property type="match status" value="1"/>
</dbReference>
<reference evidence="4" key="2">
    <citation type="journal article" date="2015" name="PLoS Genet.">
        <title>The dynamic genome and transcriptome of the human fungal pathogen Blastomyces and close relative Emmonsia.</title>
        <authorList>
            <person name="Munoz J.F."/>
            <person name="Gauthier G.M."/>
            <person name="Desjardins C.A."/>
            <person name="Gallo J.E."/>
            <person name="Holder J."/>
            <person name="Sullivan T.D."/>
            <person name="Marty A.J."/>
            <person name="Carmen J.C."/>
            <person name="Chen Z."/>
            <person name="Ding L."/>
            <person name="Gujja S."/>
            <person name="Magrini V."/>
            <person name="Misas E."/>
            <person name="Mitreva M."/>
            <person name="Priest M."/>
            <person name="Saif S."/>
            <person name="Whiston E.A."/>
            <person name="Young S."/>
            <person name="Zeng Q."/>
            <person name="Goldman W.E."/>
            <person name="Mardis E.R."/>
            <person name="Taylor J.W."/>
            <person name="McEwen J.G."/>
            <person name="Clay O.K."/>
            <person name="Klein B.S."/>
            <person name="Cuomo C.A."/>
        </authorList>
    </citation>
    <scope>NUCLEOTIDE SEQUENCE [LARGE SCALE GENOMIC DNA]</scope>
    <source>
        <strain evidence="4">SLH14081</strain>
    </source>
</reference>
<dbReference type="GO" id="GO:0005778">
    <property type="term" value="C:peroxisomal membrane"/>
    <property type="evidence" value="ECO:0007669"/>
    <property type="project" value="TreeGrafter"/>
</dbReference>
<dbReference type="GO" id="GO:0033328">
    <property type="term" value="F:peroxisome membrane targeting sequence binding"/>
    <property type="evidence" value="ECO:0007669"/>
    <property type="project" value="TreeGrafter"/>
</dbReference>
<dbReference type="GO" id="GO:0045046">
    <property type="term" value="P:protein import into peroxisome membrane"/>
    <property type="evidence" value="ECO:0007669"/>
    <property type="project" value="TreeGrafter"/>
</dbReference>
<dbReference type="RefSeq" id="XP_031577561.1">
    <property type="nucleotide sequence ID" value="XM_031721128.1"/>
</dbReference>
<dbReference type="EMBL" id="GG657451">
    <property type="protein sequence ID" value="OAT07040.1"/>
    <property type="molecule type" value="Genomic_DNA"/>
</dbReference>
<reference evidence="3" key="1">
    <citation type="submission" date="2009-02" db="EMBL/GenBank/DDBJ databases">
        <title>The Genome Sequence of Blastomyces dermatitidis strain SLH14081.</title>
        <authorList>
            <consortium name="The Broad Institute Genome Sequencing Platform"/>
            <consortium name="Broad Institute Microbial Sequencing Center."/>
            <person name="Champion M."/>
            <person name="Cuomo C."/>
            <person name="Ma L.-J."/>
            <person name="Henn M.R."/>
            <person name="Klein B."/>
            <person name="Goldman B."/>
            <person name="Young S."/>
            <person name="Kodira C.D."/>
            <person name="Zeng Q."/>
            <person name="Koehrsen M."/>
            <person name="Alvarado L."/>
            <person name="Berlin A.M."/>
            <person name="Heiman D.I."/>
            <person name="Hepburn T.A."/>
            <person name="Saif S."/>
            <person name="Shea T.D."/>
            <person name="Shenoy N."/>
            <person name="Sykes S."/>
            <person name="Galagan J."/>
            <person name="Nusbaum C."/>
            <person name="Birren B."/>
        </authorList>
    </citation>
    <scope>NUCLEOTIDE SEQUENCE</scope>
    <source>
        <strain evidence="3">SLH14081</strain>
    </source>
</reference>
<feature type="compositionally biased region" description="Gly residues" evidence="1">
    <location>
        <begin position="157"/>
        <end position="167"/>
    </location>
</feature>
<feature type="compositionally biased region" description="Acidic residues" evidence="1">
    <location>
        <begin position="71"/>
        <end position="87"/>
    </location>
</feature>
<evidence type="ECO:0000256" key="1">
    <source>
        <dbReference type="SAM" id="MobiDB-lite"/>
    </source>
</evidence>
<dbReference type="Proteomes" id="UP000002038">
    <property type="component" value="Unassembled WGS sequence"/>
</dbReference>
<proteinExistence type="predicted"/>
<feature type="compositionally biased region" description="Low complexity" evidence="1">
    <location>
        <begin position="88"/>
        <end position="113"/>
    </location>
</feature>
<dbReference type="EMBL" id="GG657451">
    <property type="protein sequence ID" value="OAT07041.1"/>
    <property type="molecule type" value="Genomic_DNA"/>
</dbReference>